<reference evidence="1" key="1">
    <citation type="submission" date="2021-01" db="EMBL/GenBank/DDBJ databases">
        <authorList>
            <person name="Kaushik A."/>
        </authorList>
    </citation>
    <scope>NUCLEOTIDE SEQUENCE</scope>
    <source>
        <strain evidence="1">AG6-10EEA</strain>
    </source>
</reference>
<organism evidence="1 2">
    <name type="scientific">Rhizoctonia solani</name>
    <dbReference type="NCBI Taxonomy" id="456999"/>
    <lineage>
        <taxon>Eukaryota</taxon>
        <taxon>Fungi</taxon>
        <taxon>Dikarya</taxon>
        <taxon>Basidiomycota</taxon>
        <taxon>Agaricomycotina</taxon>
        <taxon>Agaricomycetes</taxon>
        <taxon>Cantharellales</taxon>
        <taxon>Ceratobasidiaceae</taxon>
        <taxon>Rhizoctonia</taxon>
    </lineage>
</organism>
<comment type="caution">
    <text evidence="1">The sequence shown here is derived from an EMBL/GenBank/DDBJ whole genome shotgun (WGS) entry which is preliminary data.</text>
</comment>
<protein>
    <submittedName>
        <fullName evidence="1">Uncharacterized protein</fullName>
    </submittedName>
</protein>
<name>A0A8H2X4B8_9AGAM</name>
<evidence type="ECO:0000313" key="1">
    <source>
        <dbReference type="EMBL" id="CAE6412857.1"/>
    </source>
</evidence>
<dbReference type="Proteomes" id="UP000663853">
    <property type="component" value="Unassembled WGS sequence"/>
</dbReference>
<dbReference type="EMBL" id="CAJMXA010000043">
    <property type="protein sequence ID" value="CAE6412857.1"/>
    <property type="molecule type" value="Genomic_DNA"/>
</dbReference>
<evidence type="ECO:0000313" key="2">
    <source>
        <dbReference type="Proteomes" id="UP000663853"/>
    </source>
</evidence>
<gene>
    <name evidence="1" type="ORF">RDB_LOCUS2741</name>
</gene>
<proteinExistence type="predicted"/>
<sequence>MADGARTSKWLKPPVGARFGFSGVLLEVTNTGEEDKEHDQVAIKRVIGEPEVVERAKELIKPEEEEGGTKMFVETRNGDEASKDTYSTLLALFDLNPKSALI</sequence>
<dbReference type="Gene3D" id="1.25.40.1030">
    <property type="match status" value="1"/>
</dbReference>
<accession>A0A8H2X4B8</accession>
<dbReference type="AlphaFoldDB" id="A0A8H2X4B8"/>